<evidence type="ECO:0000313" key="3">
    <source>
        <dbReference type="EMBL" id="TKA12698.1"/>
    </source>
</evidence>
<dbReference type="RefSeq" id="WP_136722175.1">
    <property type="nucleotide sequence ID" value="NZ_SUMC01000003.1"/>
</dbReference>
<evidence type="ECO:0000256" key="2">
    <source>
        <dbReference type="SAM" id="Phobius"/>
    </source>
</evidence>
<feature type="transmembrane region" description="Helical" evidence="2">
    <location>
        <begin position="120"/>
        <end position="145"/>
    </location>
</feature>
<accession>A0A4U0ST91</accession>
<gene>
    <name evidence="3" type="ORF">FCI23_04805</name>
</gene>
<feature type="compositionally biased region" description="Low complexity" evidence="1">
    <location>
        <begin position="157"/>
        <end position="168"/>
    </location>
</feature>
<dbReference type="InterPro" id="IPR035166">
    <property type="entry name" value="DUF5336"/>
</dbReference>
<feature type="transmembrane region" description="Helical" evidence="2">
    <location>
        <begin position="46"/>
        <end position="66"/>
    </location>
</feature>
<feature type="region of interest" description="Disordered" evidence="1">
    <location>
        <begin position="263"/>
        <end position="283"/>
    </location>
</feature>
<dbReference type="AlphaFoldDB" id="A0A4U0ST91"/>
<reference evidence="3 4" key="1">
    <citation type="submission" date="2019-04" db="EMBL/GenBank/DDBJ databases">
        <title>Streptomyces oryziradicis sp. nov., a novel actinomycete isolated from rhizosphere soil of rice (Oryza sativa L.).</title>
        <authorList>
            <person name="Li C."/>
        </authorList>
    </citation>
    <scope>NUCLEOTIDE SEQUENCE [LARGE SCALE GENOMIC DNA]</scope>
    <source>
        <strain evidence="3 4">NEAU-C40</strain>
    </source>
</reference>
<keyword evidence="2" id="KW-0812">Transmembrane</keyword>
<comment type="caution">
    <text evidence="3">The sequence shown here is derived from an EMBL/GenBank/DDBJ whole genome shotgun (WGS) entry which is preliminary data.</text>
</comment>
<feature type="transmembrane region" description="Helical" evidence="2">
    <location>
        <begin position="12"/>
        <end position="34"/>
    </location>
</feature>
<feature type="compositionally biased region" description="Low complexity" evidence="1">
    <location>
        <begin position="192"/>
        <end position="217"/>
    </location>
</feature>
<feature type="region of interest" description="Disordered" evidence="1">
    <location>
        <begin position="154"/>
        <end position="217"/>
    </location>
</feature>
<protein>
    <submittedName>
        <fullName evidence="3">Uncharacterized protein</fullName>
    </submittedName>
</protein>
<dbReference type="Pfam" id="PF17270">
    <property type="entry name" value="DUF5336"/>
    <property type="match status" value="1"/>
</dbReference>
<keyword evidence="2" id="KW-1133">Transmembrane helix</keyword>
<keyword evidence="2" id="KW-0472">Membrane</keyword>
<dbReference type="OrthoDB" id="5079801at2"/>
<dbReference type="EMBL" id="SUMC01000003">
    <property type="protein sequence ID" value="TKA12698.1"/>
    <property type="molecule type" value="Genomic_DNA"/>
</dbReference>
<feature type="transmembrane region" description="Helical" evidence="2">
    <location>
        <begin position="78"/>
        <end position="100"/>
    </location>
</feature>
<dbReference type="Proteomes" id="UP000305778">
    <property type="component" value="Unassembled WGS sequence"/>
</dbReference>
<organism evidence="3 4">
    <name type="scientific">Actinacidiphila oryziradicis</name>
    <dbReference type="NCBI Taxonomy" id="2571141"/>
    <lineage>
        <taxon>Bacteria</taxon>
        <taxon>Bacillati</taxon>
        <taxon>Actinomycetota</taxon>
        <taxon>Actinomycetes</taxon>
        <taxon>Kitasatosporales</taxon>
        <taxon>Streptomycetaceae</taxon>
        <taxon>Actinacidiphila</taxon>
    </lineage>
</organism>
<evidence type="ECO:0000256" key="1">
    <source>
        <dbReference type="SAM" id="MobiDB-lite"/>
    </source>
</evidence>
<proteinExistence type="predicted"/>
<keyword evidence="4" id="KW-1185">Reference proteome</keyword>
<evidence type="ECO:0000313" key="4">
    <source>
        <dbReference type="Proteomes" id="UP000305778"/>
    </source>
</evidence>
<sequence length="283" mass="29457">MNIRSLTRGDGAVIVAAVLLLIASFLPFFTYPITTGQDESVNAWDAALFPLLPTVHLAALIAAGLFVAARMLPEGRKVVGLTLSQWGIALAVFVGWSALWSSFSNLLPAGGDGNRVSLGAGAWLTVIFGLALAVVAVLSTTLAAFKPPLLPAPRPRQPQAAPYGQQPYPGAPQPGGYGYPGAPSPAMSYGGQPQSAPYGAPAPQAPPQQQQQPQPAAADFTAFWFAVPVARPLFPEDGSPSPIAELAPGTWYLAVDQRGPSLIAQTQDGRRGVLQDTSGIQRG</sequence>
<name>A0A4U0ST91_9ACTN</name>